<dbReference type="EMBL" id="AUZM01000002">
    <property type="protein sequence ID" value="ERT09629.1"/>
    <property type="molecule type" value="Genomic_DNA"/>
</dbReference>
<sequence>MIFVDTSAWFATVVPSDSNYQAANTWIRQNTQPLLTTD</sequence>
<dbReference type="PATRIC" id="fig|1348334.3.peg.280"/>
<dbReference type="Proteomes" id="UP000017127">
    <property type="component" value="Unassembled WGS sequence"/>
</dbReference>
<protein>
    <submittedName>
        <fullName evidence="1">Uncharacterized protein</fullName>
    </submittedName>
</protein>
<accession>U7QNS0</accession>
<evidence type="ECO:0000313" key="2">
    <source>
        <dbReference type="Proteomes" id="UP000017127"/>
    </source>
</evidence>
<evidence type="ECO:0000313" key="1">
    <source>
        <dbReference type="EMBL" id="ERT09629.1"/>
    </source>
</evidence>
<reference evidence="1 2" key="1">
    <citation type="journal article" date="2013" name="Front. Microbiol.">
        <title>Comparative genomic analyses of the cyanobacterium, Lyngbya aestuarii BL J, a powerful hydrogen producer.</title>
        <authorList>
            <person name="Kothari A."/>
            <person name="Vaughn M."/>
            <person name="Garcia-Pichel F."/>
        </authorList>
    </citation>
    <scope>NUCLEOTIDE SEQUENCE [LARGE SCALE GENOMIC DNA]</scope>
    <source>
        <strain evidence="1 2">BL J</strain>
    </source>
</reference>
<organism evidence="1 2">
    <name type="scientific">Lyngbya aestuarii BL J</name>
    <dbReference type="NCBI Taxonomy" id="1348334"/>
    <lineage>
        <taxon>Bacteria</taxon>
        <taxon>Bacillati</taxon>
        <taxon>Cyanobacteriota</taxon>
        <taxon>Cyanophyceae</taxon>
        <taxon>Oscillatoriophycideae</taxon>
        <taxon>Oscillatoriales</taxon>
        <taxon>Microcoleaceae</taxon>
        <taxon>Lyngbya</taxon>
    </lineage>
</organism>
<gene>
    <name evidence="1" type="ORF">M595_0284</name>
</gene>
<dbReference type="AlphaFoldDB" id="U7QNS0"/>
<name>U7QNS0_9CYAN</name>
<comment type="caution">
    <text evidence="1">The sequence shown here is derived from an EMBL/GenBank/DDBJ whole genome shotgun (WGS) entry which is preliminary data.</text>
</comment>
<proteinExistence type="predicted"/>
<keyword evidence="2" id="KW-1185">Reference proteome</keyword>
<dbReference type="SUPFAM" id="SSF88723">
    <property type="entry name" value="PIN domain-like"/>
    <property type="match status" value="1"/>
</dbReference>
<dbReference type="InterPro" id="IPR029060">
    <property type="entry name" value="PIN-like_dom_sf"/>
</dbReference>